<dbReference type="AlphaFoldDB" id="R8BTX4"/>
<dbReference type="KEGG" id="tmn:UCRPA7_1660"/>
<dbReference type="EMBL" id="KB932897">
    <property type="protein sequence ID" value="EOO02827.1"/>
    <property type="molecule type" value="Genomic_DNA"/>
</dbReference>
<protein>
    <submittedName>
        <fullName evidence="1">Putative trna processing endoribonuclease protein</fullName>
    </submittedName>
</protein>
<accession>R8BTX4</accession>
<proteinExistence type="predicted"/>
<dbReference type="OrthoDB" id="1600564at2759"/>
<evidence type="ECO:0000313" key="2">
    <source>
        <dbReference type="Proteomes" id="UP000014074"/>
    </source>
</evidence>
<evidence type="ECO:0000313" key="1">
    <source>
        <dbReference type="EMBL" id="EOO02827.1"/>
    </source>
</evidence>
<reference evidence="2" key="1">
    <citation type="journal article" date="2013" name="Genome Announc.">
        <title>Draft genome sequence of the ascomycete Phaeoacremonium aleophilum strain UCR-PA7, a causal agent of the esca disease complex in grapevines.</title>
        <authorList>
            <person name="Blanco-Ulate B."/>
            <person name="Rolshausen P."/>
            <person name="Cantu D."/>
        </authorList>
    </citation>
    <scope>NUCLEOTIDE SEQUENCE [LARGE SCALE GENOMIC DNA]</scope>
    <source>
        <strain evidence="2">UCR-PA7</strain>
    </source>
</reference>
<name>R8BTX4_PHAM7</name>
<dbReference type="HOGENOM" id="CLU_1057662_0_0_1"/>
<organism evidence="1 2">
    <name type="scientific">Phaeoacremonium minimum (strain UCR-PA7)</name>
    <name type="common">Esca disease fungus</name>
    <name type="synonym">Togninia minima</name>
    <dbReference type="NCBI Taxonomy" id="1286976"/>
    <lineage>
        <taxon>Eukaryota</taxon>
        <taxon>Fungi</taxon>
        <taxon>Dikarya</taxon>
        <taxon>Ascomycota</taxon>
        <taxon>Pezizomycotina</taxon>
        <taxon>Sordariomycetes</taxon>
        <taxon>Sordariomycetidae</taxon>
        <taxon>Togniniales</taxon>
        <taxon>Togniniaceae</taxon>
        <taxon>Phaeoacremonium</taxon>
    </lineage>
</organism>
<dbReference type="GeneID" id="19321831"/>
<gene>
    <name evidence="1" type="ORF">UCRPA7_1660</name>
</gene>
<dbReference type="RefSeq" id="XP_007912430.1">
    <property type="nucleotide sequence ID" value="XM_007914239.1"/>
</dbReference>
<dbReference type="Proteomes" id="UP000014074">
    <property type="component" value="Unassembled WGS sequence"/>
</dbReference>
<dbReference type="eggNOG" id="ENOG502SN12">
    <property type="taxonomic scope" value="Eukaryota"/>
</dbReference>
<sequence length="269" mass="30393">MECATDELLIYLVKIQQLAQSISMTLAFRNNSSLQVDLPVTIIIKSFQQQLEAFKNSVPMSLADNSSIMAHFHIAEMLLYEIGVQDVQATASLPATDRLELLWSCLNATKTFLNIRFSEPLSEHPRFICMASFDFVYSLILCLKLMTLNSPGWDLNTVRKQLSFDELVTRQASDLRMLAERRSRGRGTVGAALADPFLRLATRLEQFNEVLRMELGSAPQMSEMTPVEALAQTSQDFVQDLDSSFWQAMFTMNPSENLQTTADAPWPYC</sequence>
<keyword evidence="2" id="KW-1185">Reference proteome</keyword>